<dbReference type="Pfam" id="PF19055">
    <property type="entry name" value="ABC2_membrane_7"/>
    <property type="match status" value="1"/>
</dbReference>
<dbReference type="Pfam" id="PF01061">
    <property type="entry name" value="ABC2_membrane"/>
    <property type="match status" value="1"/>
</dbReference>
<dbReference type="SMART" id="SM00382">
    <property type="entry name" value="AAA"/>
    <property type="match status" value="1"/>
</dbReference>
<evidence type="ECO:0000256" key="6">
    <source>
        <dbReference type="SAM" id="MobiDB-lite"/>
    </source>
</evidence>
<feature type="transmembrane region" description="Helical" evidence="7">
    <location>
        <begin position="395"/>
        <end position="416"/>
    </location>
</feature>
<gene>
    <name evidence="9" type="ORF">IV203_010466</name>
</gene>
<dbReference type="GO" id="GO:0005524">
    <property type="term" value="F:ATP binding"/>
    <property type="evidence" value="ECO:0007669"/>
    <property type="project" value="InterPro"/>
</dbReference>
<dbReference type="InterPro" id="IPR013525">
    <property type="entry name" value="ABC2_TM"/>
</dbReference>
<organism evidence="9 10">
    <name type="scientific">Nitzschia inconspicua</name>
    <dbReference type="NCBI Taxonomy" id="303405"/>
    <lineage>
        <taxon>Eukaryota</taxon>
        <taxon>Sar</taxon>
        <taxon>Stramenopiles</taxon>
        <taxon>Ochrophyta</taxon>
        <taxon>Bacillariophyta</taxon>
        <taxon>Bacillariophyceae</taxon>
        <taxon>Bacillariophycidae</taxon>
        <taxon>Bacillariales</taxon>
        <taxon>Bacillariaceae</taxon>
        <taxon>Nitzschia</taxon>
    </lineage>
</organism>
<feature type="transmembrane region" description="Helical" evidence="7">
    <location>
        <begin position="506"/>
        <end position="527"/>
    </location>
</feature>
<dbReference type="InterPro" id="IPR043926">
    <property type="entry name" value="ABCG_dom"/>
</dbReference>
<evidence type="ECO:0000256" key="1">
    <source>
        <dbReference type="ARBA" id="ARBA00004141"/>
    </source>
</evidence>
<dbReference type="InterPro" id="IPR003593">
    <property type="entry name" value="AAA+_ATPase"/>
</dbReference>
<reference evidence="9" key="2">
    <citation type="submission" date="2021-04" db="EMBL/GenBank/DDBJ databases">
        <authorList>
            <person name="Podell S."/>
        </authorList>
    </citation>
    <scope>NUCLEOTIDE SEQUENCE</scope>
    <source>
        <strain evidence="9">Hildebrandi</strain>
    </source>
</reference>
<feature type="region of interest" description="Disordered" evidence="6">
    <location>
        <begin position="24"/>
        <end position="45"/>
    </location>
</feature>
<dbReference type="GO" id="GO:0016887">
    <property type="term" value="F:ATP hydrolysis activity"/>
    <property type="evidence" value="ECO:0007669"/>
    <property type="project" value="InterPro"/>
</dbReference>
<feature type="domain" description="ABC transporter" evidence="8">
    <location>
        <begin position="731"/>
        <end position="972"/>
    </location>
</feature>
<dbReference type="PROSITE" id="PS50893">
    <property type="entry name" value="ABC_TRANSPORTER_2"/>
    <property type="match status" value="1"/>
</dbReference>
<evidence type="ECO:0000256" key="4">
    <source>
        <dbReference type="ARBA" id="ARBA00022989"/>
    </source>
</evidence>
<dbReference type="EMBL" id="JAGRRH010000018">
    <property type="protein sequence ID" value="KAG7351106.1"/>
    <property type="molecule type" value="Genomic_DNA"/>
</dbReference>
<evidence type="ECO:0000256" key="5">
    <source>
        <dbReference type="ARBA" id="ARBA00023136"/>
    </source>
</evidence>
<keyword evidence="2" id="KW-0813">Transport</keyword>
<sequence>MAVQGCGYGSKGHSPHSYYLITPAESRNADGRTPRDAPSGAREGGTIEQAITVNEMPTLNAIHPHLHLSFEKLTVYVPGVRQRCCSSNKNPAALFLHEYCGLQVEQHDPFYARDGVSGYLSTGQMCLVLGGGSQQSTSTLLRVLSGRSNQTDEVSGNILLNGMPVAQSLQSWRRLCPYISASDTTHSAVLTVRETFQFAAQCTSDGHQTKEEIDGRVNRMLKALALEDVGDTTTYEESRVVKSAHACPEYQVGALVTLMQPSDEMIELFDSVLVLTTQGGMAYFGPVDRSELSKVFSLGSSAEPSEGSIADMVENYRAKADSDVLEDTIQKRYTDSCARKDLVQKLAKIRSEAPAPKQRNLDQLLPPTKYSTSGWYQFRILSARRIKLIFRNSVTWTRIIIAIVIGAIIGSLFSALEQNIMGALARTGYLFLNCFLVLMLSAAITIPSMYRDRMTLFKHRSAEFYSGRIAYVVQILVDTPLSLLEAFLLATISYFWVDMRSGAKHYFYFLGTLIALECVGQALGRFLCAVFRKQVTANAMSSIVILIFGTVGGFMPPYSQIHPILHWISWITPMSFAFEGLMIDQFLNLSFDSSILSLDSSSVEVVNTGGKVWLSLYDLPRIDFAQENAIKRLIERNRAWFFNQTRLPMSTVMESFSMTAHQVLQIAEEIDAVMPIGKGGNPEGVEIELQSDWPQTLCVKELCYDVHVKGGINMMKKVRKGIVLLSGHAVGKKPDVGEYEREGNRLRLLNKVNAIFPRGRLCALMGTSGAGKTTFMDVIAGYKTDSSIVGDILIDGLKKNDAIWRKISGYAEQNDILNPYLTVLETVRFTTECRLPKTKDRQEIIDRIPSLLDLNQWGNVVIGREVDGEGLPKHARKRLTIAIQLVVEPKILFLDEPTTGLDQIAARLIDSVSKATRTMSLITVATIHQPSKHIWSSFDDILLLFKGGRVAYMGEAGNDSSTILPYFQSLTNDIAAPSNCNPADYCLGILNEMEPKNAETSFLHSKINECLTKGIEEAVASTKDAPLMDLKRVNNVLRSAF</sequence>
<reference evidence="9" key="1">
    <citation type="journal article" date="2021" name="Sci. Rep.">
        <title>Diploid genomic architecture of Nitzschia inconspicua, an elite biomass production diatom.</title>
        <authorList>
            <person name="Oliver A."/>
            <person name="Podell S."/>
            <person name="Pinowska A."/>
            <person name="Traller J.C."/>
            <person name="Smith S.R."/>
            <person name="McClure R."/>
            <person name="Beliaev A."/>
            <person name="Bohutskyi P."/>
            <person name="Hill E.A."/>
            <person name="Rabines A."/>
            <person name="Zheng H."/>
            <person name="Allen L.Z."/>
            <person name="Kuo A."/>
            <person name="Grigoriev I.V."/>
            <person name="Allen A.E."/>
            <person name="Hazlebeck D."/>
            <person name="Allen E.E."/>
        </authorList>
    </citation>
    <scope>NUCLEOTIDE SEQUENCE</scope>
    <source>
        <strain evidence="9">Hildebrandi</strain>
    </source>
</reference>
<dbReference type="GO" id="GO:0016020">
    <property type="term" value="C:membrane"/>
    <property type="evidence" value="ECO:0007669"/>
    <property type="project" value="UniProtKB-SubCell"/>
</dbReference>
<dbReference type="Pfam" id="PF00005">
    <property type="entry name" value="ABC_tran"/>
    <property type="match status" value="1"/>
</dbReference>
<evidence type="ECO:0000259" key="8">
    <source>
        <dbReference type="PROSITE" id="PS50893"/>
    </source>
</evidence>
<dbReference type="InterPro" id="IPR003439">
    <property type="entry name" value="ABC_transporter-like_ATP-bd"/>
</dbReference>
<evidence type="ECO:0000256" key="3">
    <source>
        <dbReference type="ARBA" id="ARBA00022692"/>
    </source>
</evidence>
<protein>
    <submittedName>
        <fullName evidence="9">ABC transporter protein</fullName>
    </submittedName>
</protein>
<accession>A0A9K3KXQ7</accession>
<comment type="caution">
    <text evidence="9">The sequence shown here is derived from an EMBL/GenBank/DDBJ whole genome shotgun (WGS) entry which is preliminary data.</text>
</comment>
<proteinExistence type="predicted"/>
<dbReference type="PANTHER" id="PTHR19241">
    <property type="entry name" value="ATP-BINDING CASSETTE TRANSPORTER"/>
    <property type="match status" value="1"/>
</dbReference>
<evidence type="ECO:0000256" key="2">
    <source>
        <dbReference type="ARBA" id="ARBA00022448"/>
    </source>
</evidence>
<comment type="subcellular location">
    <subcellularLocation>
        <location evidence="1">Membrane</location>
        <topology evidence="1">Multi-pass membrane protein</topology>
    </subcellularLocation>
</comment>
<keyword evidence="4 7" id="KW-1133">Transmembrane helix</keyword>
<name>A0A9K3KXQ7_9STRA</name>
<feature type="transmembrane region" description="Helical" evidence="7">
    <location>
        <begin position="428"/>
        <end position="450"/>
    </location>
</feature>
<dbReference type="AlphaFoldDB" id="A0A9K3KXQ7"/>
<evidence type="ECO:0000313" key="10">
    <source>
        <dbReference type="Proteomes" id="UP000693970"/>
    </source>
</evidence>
<evidence type="ECO:0000256" key="7">
    <source>
        <dbReference type="SAM" id="Phobius"/>
    </source>
</evidence>
<keyword evidence="5 7" id="KW-0472">Membrane</keyword>
<feature type="transmembrane region" description="Helical" evidence="7">
    <location>
        <begin position="539"/>
        <end position="558"/>
    </location>
</feature>
<dbReference type="OrthoDB" id="46162at2759"/>
<evidence type="ECO:0000313" key="9">
    <source>
        <dbReference type="EMBL" id="KAG7351106.1"/>
    </source>
</evidence>
<dbReference type="GO" id="GO:0140359">
    <property type="term" value="F:ABC-type transporter activity"/>
    <property type="evidence" value="ECO:0007669"/>
    <property type="project" value="InterPro"/>
</dbReference>
<dbReference type="Proteomes" id="UP000693970">
    <property type="component" value="Unassembled WGS sequence"/>
</dbReference>
<keyword evidence="3 7" id="KW-0812">Transmembrane</keyword>
<keyword evidence="10" id="KW-1185">Reference proteome</keyword>